<dbReference type="OrthoDB" id="6555981at2"/>
<dbReference type="EMBL" id="JATM01000001">
    <property type="protein sequence ID" value="OOL19633.1"/>
    <property type="molecule type" value="Genomic_DNA"/>
</dbReference>
<sequence>MSISPNTPQGMLNRLRGSIIIPSNSALNVTSDFLTPEGIEIQPEGNVTDLLDTMTGRVGSQAAKQNINIVINLVRSQSLATAYYNQILKNTALGEVSIISDSSAMPRRTIRNCYIMSRPEEALNGTQVKWNVTLAGYEIVNGDLWEAA</sequence>
<evidence type="ECO:0000313" key="2">
    <source>
        <dbReference type="Proteomes" id="UP000200980"/>
    </source>
</evidence>
<dbReference type="AlphaFoldDB" id="A0A1S8GRG4"/>
<accession>A0A1S8GRG4</accession>
<comment type="caution">
    <text evidence="1">The sequence shown here is derived from an EMBL/GenBank/DDBJ whole genome shotgun (WGS) entry which is preliminary data.</text>
</comment>
<evidence type="ECO:0000313" key="1">
    <source>
        <dbReference type="EMBL" id="OOL19633.1"/>
    </source>
</evidence>
<dbReference type="STRING" id="1539051.AL01_01260"/>
<organism evidence="1 2">
    <name type="scientific">Bombella intestini</name>
    <dbReference type="NCBI Taxonomy" id="1539051"/>
    <lineage>
        <taxon>Bacteria</taxon>
        <taxon>Pseudomonadati</taxon>
        <taxon>Pseudomonadota</taxon>
        <taxon>Alphaproteobacteria</taxon>
        <taxon>Acetobacterales</taxon>
        <taxon>Acetobacteraceae</taxon>
        <taxon>Bombella</taxon>
    </lineage>
</organism>
<dbReference type="RefSeq" id="WP_077395451.1">
    <property type="nucleotide sequence ID" value="NZ_JATM01000001.1"/>
</dbReference>
<name>A0A1S8GRG4_9PROT</name>
<dbReference type="Proteomes" id="UP000200980">
    <property type="component" value="Unassembled WGS sequence"/>
</dbReference>
<gene>
    <name evidence="1" type="ORF">AL01_01260</name>
</gene>
<proteinExistence type="predicted"/>
<protein>
    <submittedName>
        <fullName evidence="1">Uncharacterized protein</fullName>
    </submittedName>
</protein>
<reference evidence="1 2" key="1">
    <citation type="journal article" date="2016" name="PLoS ONE">
        <title>Whole-Genome Sequence Analysis of Bombella intestini LMG 28161T, a Novel Acetic Acid Bacterium Isolated from the Crop of a Red-Tailed Bumble Bee, Bombus lapidarius.</title>
        <authorList>
            <person name="Li L."/>
            <person name="Illeghems K."/>
            <person name="Van Kerrebroeck S."/>
            <person name="Borremans W."/>
            <person name="Cleenwerck I."/>
            <person name="Smagghe G."/>
            <person name="De Vuyst L."/>
            <person name="Vandamme P."/>
        </authorList>
    </citation>
    <scope>NUCLEOTIDE SEQUENCE [LARGE SCALE GENOMIC DNA]</scope>
    <source>
        <strain evidence="1 2">R-52487</strain>
    </source>
</reference>
<keyword evidence="2" id="KW-1185">Reference proteome</keyword>